<feature type="chain" id="PRO_5006918061" evidence="3">
    <location>
        <begin position="21"/>
        <end position="1180"/>
    </location>
</feature>
<evidence type="ECO:0000313" key="6">
    <source>
        <dbReference type="Proteomes" id="UP000054877"/>
    </source>
</evidence>
<evidence type="ECO:0000256" key="3">
    <source>
        <dbReference type="SAM" id="SignalP"/>
    </source>
</evidence>
<sequence>MRRTALIICFAYLLMGQAQAVPTRKAITIFGLEQAGQFKNDNPYTTYTIQAGSFSKRPNAVKYKAMLSNRIDIPVRIVTINQKQMLYRVIIGPVKDTDTLHEVSRRLLTKPAGYHKSQSIPTSLSPDKKRNPQNFIAFPARDKKISEKQTRTDDNDKDNYRSAIIPIRLTHQQSGNQLGTPVKYHIPLTDRIFPGVSPSRENKSQSRLSGNPPLFLLAAAGEGGSEMAIPINSPAPTDSDSSDETISFIKNGTKVTINLTRYDPKIYRLAHSVFVMNGEVVFAYKVAKAAVKYDPKSIEWRQKLAEVSLWSGNSEVALDQYLYFINHNIEPEKYADKALTLAGQLSNYDAQVTILRYLMKQHPNSPDLFLKYIIAVQKQGFPQKALRVLKKIAGVDNNLVYLRQMAAITEGIDEPDKQIRYLKRIIAIDKSDNNAKMALASLLSSRGDFQAAYQLYTEAAATTPSEEVNFWNNYASISLLSGHIRPAIMAYKKLLRIKSLDKSSALQLVFMQQLEGQSARTYRDAIIIYRQYPDINLAKTILSLGIDLNLWQELKRFLDALSPQQMAALRNRPQDSIAIANIIQHAGLVMEAHDEWQRIFRRWPALDIVQSSYLWFLIDNNDIKQLTYTLDRWSRILGFKPALWEVYSSALNQIGDYKNALRIMKQHRSTVNNDVSMLINIAGLFTQNDRNFEAYYLQRRAIYLLSGQLSGIPIDKIPFTQQFLVAQLMSGHAPQSMIYNSMVLFSQYLFKNSQVDDLILDWALGQRNYDLGNYIVNIHNATGLATAPWMQLTLALENNDQDLLQLLLSDYQDLLPYRDRVTAATRTGNLTLAENLAYKGLEEHPQDSDMYDLFIDTMLPRSNKISAGIAEQTWGNVYGPITRLSARVFVTPSLSVTPYARAWFPRTDDRAIVATTPSVDETVGILLRKYVKRGWWQLKLAERKSLDNFFPISYRWHRDNLVHKLDMDITLGYHSRADETTNLVLGGMKNELKLGFNYFTDSYNLYDMQVSMNQFLGQDGLHLGDGQTLDVHWQHRFYLEYPDWNINLYGTWLNYQTNTGTLSPLLQTLIPAGSDPLIAFYMPVSDINGAVTFGFGQQYRKQYTHSWKPFGEAGVIYSKVFTWGAVAQGGIATSVFGRDHLVLYAEYTVNQQQVNQQQLTNQRQESQILYLIGISYDYYF</sequence>
<dbReference type="InterPro" id="IPR036680">
    <property type="entry name" value="SPOR-like_sf"/>
</dbReference>
<dbReference type="EMBL" id="LNYX01000031">
    <property type="protein sequence ID" value="KTD61689.1"/>
    <property type="molecule type" value="Genomic_DNA"/>
</dbReference>
<organism evidence="5 6">
    <name type="scientific">Legionella spiritensis</name>
    <dbReference type="NCBI Taxonomy" id="452"/>
    <lineage>
        <taxon>Bacteria</taxon>
        <taxon>Pseudomonadati</taxon>
        <taxon>Pseudomonadota</taxon>
        <taxon>Gammaproteobacteria</taxon>
        <taxon>Legionellales</taxon>
        <taxon>Legionellaceae</taxon>
        <taxon>Legionella</taxon>
    </lineage>
</organism>
<feature type="repeat" description="TPR" evidence="1">
    <location>
        <begin position="433"/>
        <end position="466"/>
    </location>
</feature>
<proteinExistence type="predicted"/>
<dbReference type="PATRIC" id="fig|452.5.peg.2558"/>
<protein>
    <submittedName>
        <fullName evidence="5">Sporulation related domain protein</fullName>
    </submittedName>
</protein>
<dbReference type="Gene3D" id="1.25.40.10">
    <property type="entry name" value="Tetratricopeptide repeat domain"/>
    <property type="match status" value="1"/>
</dbReference>
<dbReference type="PROSITE" id="PS50005">
    <property type="entry name" value="TPR"/>
    <property type="match status" value="1"/>
</dbReference>
<feature type="signal peptide" evidence="3">
    <location>
        <begin position="1"/>
        <end position="20"/>
    </location>
</feature>
<dbReference type="InterPro" id="IPR019734">
    <property type="entry name" value="TPR_rpt"/>
</dbReference>
<keyword evidence="1" id="KW-0802">TPR repeat</keyword>
<reference evidence="5 6" key="1">
    <citation type="submission" date="2015-11" db="EMBL/GenBank/DDBJ databases">
        <title>Genomic analysis of 38 Legionella species identifies large and diverse effector repertoires.</title>
        <authorList>
            <person name="Burstein D."/>
            <person name="Amaro F."/>
            <person name="Zusman T."/>
            <person name="Lifshitz Z."/>
            <person name="Cohen O."/>
            <person name="Gilbert J.A."/>
            <person name="Pupko T."/>
            <person name="Shuman H.A."/>
            <person name="Segal G."/>
        </authorList>
    </citation>
    <scope>NUCLEOTIDE SEQUENCE [LARGE SCALE GENOMIC DNA]</scope>
    <source>
        <strain evidence="5 6">Mt.St.Helens-9</strain>
    </source>
</reference>
<evidence type="ECO:0000256" key="2">
    <source>
        <dbReference type="SAM" id="MobiDB-lite"/>
    </source>
</evidence>
<dbReference type="InterPro" id="IPR057306">
    <property type="entry name" value="B-barrel_PelB_C"/>
</dbReference>
<feature type="compositionally biased region" description="Polar residues" evidence="2">
    <location>
        <begin position="116"/>
        <end position="125"/>
    </location>
</feature>
<dbReference type="SUPFAM" id="SSF110997">
    <property type="entry name" value="Sporulation related repeat"/>
    <property type="match status" value="1"/>
</dbReference>
<dbReference type="Pfam" id="PF13429">
    <property type="entry name" value="TPR_15"/>
    <property type="match status" value="1"/>
</dbReference>
<dbReference type="RefSeq" id="WP_162264432.1">
    <property type="nucleotide sequence ID" value="NZ_CAAAII010000001.1"/>
</dbReference>
<name>A0A0W0YXT6_LEGSP</name>
<dbReference type="Pfam" id="PF24604">
    <property type="entry name" value="B-barrel_PelB_C"/>
    <property type="match status" value="1"/>
</dbReference>
<evidence type="ECO:0000259" key="4">
    <source>
        <dbReference type="PROSITE" id="PS51724"/>
    </source>
</evidence>
<dbReference type="GO" id="GO:0042834">
    <property type="term" value="F:peptidoglycan binding"/>
    <property type="evidence" value="ECO:0007669"/>
    <property type="project" value="InterPro"/>
</dbReference>
<dbReference type="PROSITE" id="PS51724">
    <property type="entry name" value="SPOR"/>
    <property type="match status" value="1"/>
</dbReference>
<accession>A0A0W0YXT6</accession>
<feature type="compositionally biased region" description="Basic and acidic residues" evidence="2">
    <location>
        <begin position="140"/>
        <end position="158"/>
    </location>
</feature>
<dbReference type="AlphaFoldDB" id="A0A0W0YXT6"/>
<dbReference type="SUPFAM" id="SSF48452">
    <property type="entry name" value="TPR-like"/>
    <property type="match status" value="1"/>
</dbReference>
<dbReference type="Gene3D" id="3.30.70.1070">
    <property type="entry name" value="Sporulation related repeat"/>
    <property type="match status" value="1"/>
</dbReference>
<comment type="caution">
    <text evidence="5">The sequence shown here is derived from an EMBL/GenBank/DDBJ whole genome shotgun (WGS) entry which is preliminary data.</text>
</comment>
<feature type="region of interest" description="Disordered" evidence="2">
    <location>
        <begin position="111"/>
        <end position="158"/>
    </location>
</feature>
<dbReference type="InterPro" id="IPR011990">
    <property type="entry name" value="TPR-like_helical_dom_sf"/>
</dbReference>
<gene>
    <name evidence="5" type="ORF">Lspi_2319</name>
</gene>
<keyword evidence="6" id="KW-1185">Reference proteome</keyword>
<evidence type="ECO:0000256" key="1">
    <source>
        <dbReference type="PROSITE-ProRule" id="PRU00339"/>
    </source>
</evidence>
<dbReference type="InterPro" id="IPR007730">
    <property type="entry name" value="SPOR-like_dom"/>
</dbReference>
<dbReference type="STRING" id="452.Lspi_2319"/>
<evidence type="ECO:0000313" key="5">
    <source>
        <dbReference type="EMBL" id="KTD61689.1"/>
    </source>
</evidence>
<dbReference type="Proteomes" id="UP000054877">
    <property type="component" value="Unassembled WGS sequence"/>
</dbReference>
<keyword evidence="3" id="KW-0732">Signal</keyword>
<dbReference type="Pfam" id="PF05036">
    <property type="entry name" value="SPOR"/>
    <property type="match status" value="1"/>
</dbReference>
<feature type="domain" description="SPOR" evidence="4">
    <location>
        <begin position="41"/>
        <end position="121"/>
    </location>
</feature>